<dbReference type="GO" id="GO:0015628">
    <property type="term" value="P:protein secretion by the type II secretion system"/>
    <property type="evidence" value="ECO:0007669"/>
    <property type="project" value="TreeGrafter"/>
</dbReference>
<feature type="domain" description="Helix-hairpin-helix DNA-binding motif class 1" evidence="2">
    <location>
        <begin position="71"/>
        <end position="90"/>
    </location>
</feature>
<keyword evidence="1" id="KW-0732">Signal</keyword>
<evidence type="ECO:0000313" key="3">
    <source>
        <dbReference type="EMBL" id="SER69017.1"/>
    </source>
</evidence>
<evidence type="ECO:0000313" key="7">
    <source>
        <dbReference type="Proteomes" id="UP000186904"/>
    </source>
</evidence>
<evidence type="ECO:0000313" key="4">
    <source>
        <dbReference type="EMBL" id="SFL60166.1"/>
    </source>
</evidence>
<keyword evidence="5" id="KW-0238">DNA-binding</keyword>
<dbReference type="SMART" id="SM00278">
    <property type="entry name" value="HhH1"/>
    <property type="match status" value="2"/>
</dbReference>
<evidence type="ECO:0000259" key="2">
    <source>
        <dbReference type="SMART" id="SM00278"/>
    </source>
</evidence>
<dbReference type="Proteomes" id="UP000186599">
    <property type="component" value="Unassembled WGS sequence"/>
</dbReference>
<keyword evidence="6" id="KW-1185">Reference proteome</keyword>
<dbReference type="NCBIfam" id="TIGR00426">
    <property type="entry name" value="competence protein ComEA helix-hairpin-helix repeat region"/>
    <property type="match status" value="1"/>
</dbReference>
<dbReference type="Pfam" id="PF12836">
    <property type="entry name" value="HHH_3"/>
    <property type="match status" value="1"/>
</dbReference>
<evidence type="ECO:0000313" key="5">
    <source>
        <dbReference type="EMBL" id="TKA91570.1"/>
    </source>
</evidence>
<feature type="signal peptide" evidence="1">
    <location>
        <begin position="1"/>
        <end position="22"/>
    </location>
</feature>
<dbReference type="SUPFAM" id="SSF47781">
    <property type="entry name" value="RuvA domain 2-like"/>
    <property type="match status" value="1"/>
</dbReference>
<dbReference type="AlphaFoldDB" id="A0A031MIR7"/>
<dbReference type="GO" id="GO:0006281">
    <property type="term" value="P:DNA repair"/>
    <property type="evidence" value="ECO:0007669"/>
    <property type="project" value="InterPro"/>
</dbReference>
<protein>
    <submittedName>
        <fullName evidence="5">ComEA family DNA-binding protein</fullName>
    </submittedName>
    <submittedName>
        <fullName evidence="3">Competence protein ComEA</fullName>
    </submittedName>
</protein>
<dbReference type="InterPro" id="IPR004509">
    <property type="entry name" value="Competence_ComEA_HhH"/>
</dbReference>
<dbReference type="EMBL" id="FOUA01000001">
    <property type="protein sequence ID" value="SFL60166.1"/>
    <property type="molecule type" value="Genomic_DNA"/>
</dbReference>
<proteinExistence type="predicted"/>
<dbReference type="PANTHER" id="PTHR21180:SF32">
    <property type="entry name" value="ENDONUCLEASE_EXONUCLEASE_PHOSPHATASE FAMILY DOMAIN-CONTAINING PROTEIN 1"/>
    <property type="match status" value="1"/>
</dbReference>
<dbReference type="Proteomes" id="UP000305198">
    <property type="component" value="Unassembled WGS sequence"/>
</dbReference>
<reference evidence="5 8" key="2">
    <citation type="submission" date="2019-04" db="EMBL/GenBank/DDBJ databases">
        <title>Crypto-aerobic microbial life in anoxic (sulfidic) marine sediments.</title>
        <authorList>
            <person name="Bhattacharya S."/>
            <person name="Roy C."/>
            <person name="Mondal N."/>
            <person name="Sarkar J."/>
            <person name="Mandal S."/>
            <person name="Rameez M.J."/>
            <person name="Ghosh W."/>
        </authorList>
    </citation>
    <scope>NUCLEOTIDE SEQUENCE [LARGE SCALE GENOMIC DNA]</scope>
    <source>
        <strain evidence="5 8">SBBB</strain>
    </source>
</reference>
<dbReference type="GO" id="GO:0015627">
    <property type="term" value="C:type II protein secretion system complex"/>
    <property type="evidence" value="ECO:0007669"/>
    <property type="project" value="TreeGrafter"/>
</dbReference>
<dbReference type="InterPro" id="IPR003583">
    <property type="entry name" value="Hlx-hairpin-Hlx_DNA-bd_motif"/>
</dbReference>
<dbReference type="Proteomes" id="UP000186904">
    <property type="component" value="Unassembled WGS sequence"/>
</dbReference>
<dbReference type="InterPro" id="IPR010994">
    <property type="entry name" value="RuvA_2-like"/>
</dbReference>
<dbReference type="GO" id="GO:0003677">
    <property type="term" value="F:DNA binding"/>
    <property type="evidence" value="ECO:0007669"/>
    <property type="project" value="UniProtKB-KW"/>
</dbReference>
<feature type="domain" description="Helix-hairpin-helix DNA-binding motif class 1" evidence="2">
    <location>
        <begin position="41"/>
        <end position="60"/>
    </location>
</feature>
<evidence type="ECO:0000256" key="1">
    <source>
        <dbReference type="SAM" id="SignalP"/>
    </source>
</evidence>
<dbReference type="EMBL" id="SWAV01000003">
    <property type="protein sequence ID" value="TKA91570.1"/>
    <property type="molecule type" value="Genomic_DNA"/>
</dbReference>
<dbReference type="EMBL" id="FOGN01000001">
    <property type="protein sequence ID" value="SER69017.1"/>
    <property type="molecule type" value="Genomic_DNA"/>
</dbReference>
<dbReference type="InterPro" id="IPR051675">
    <property type="entry name" value="Endo/Exo/Phosphatase_dom_1"/>
</dbReference>
<organism evidence="5 8">
    <name type="scientific">Halopseudomonas bauzanensis</name>
    <dbReference type="NCBI Taxonomy" id="653930"/>
    <lineage>
        <taxon>Bacteria</taxon>
        <taxon>Pseudomonadati</taxon>
        <taxon>Pseudomonadota</taxon>
        <taxon>Gammaproteobacteria</taxon>
        <taxon>Pseudomonadales</taxon>
        <taxon>Pseudomonadaceae</taxon>
        <taxon>Halopseudomonas</taxon>
    </lineage>
</organism>
<accession>A0A031MIR7</accession>
<reference evidence="6 7" key="1">
    <citation type="submission" date="2016-10" db="EMBL/GenBank/DDBJ databases">
        <authorList>
            <person name="de Groot N.N."/>
        </authorList>
    </citation>
    <scope>NUCLEOTIDE SEQUENCE [LARGE SCALE GENOMIC DNA]</scope>
    <source>
        <strain evidence="4 6">CGMCC 1.9095</strain>
        <strain evidence="3 7">DSM 22558</strain>
    </source>
</reference>
<evidence type="ECO:0000313" key="8">
    <source>
        <dbReference type="Proteomes" id="UP000305198"/>
    </source>
</evidence>
<dbReference type="OrthoDB" id="7510573at2"/>
<sequence length="94" mass="9888">MKNILAAVILCLTAWSVVPAFAEIPAEPLVTVNINNASAAEIAETLNGIGLAKAEAIVAYREENGGFESVDQLTVVKGIGPATIDKNRERIALQ</sequence>
<dbReference type="STRING" id="653930.SAMN05216589_1312"/>
<name>A0A031MIR7_9GAMM</name>
<dbReference type="Gene3D" id="1.10.150.280">
    <property type="entry name" value="AF1531-like domain"/>
    <property type="match status" value="1"/>
</dbReference>
<dbReference type="RefSeq" id="WP_036989606.1">
    <property type="nucleotide sequence ID" value="NZ_FOGN01000001.1"/>
</dbReference>
<dbReference type="PANTHER" id="PTHR21180">
    <property type="entry name" value="ENDONUCLEASE/EXONUCLEASE/PHOSPHATASE FAMILY DOMAIN-CONTAINING PROTEIN 1"/>
    <property type="match status" value="1"/>
</dbReference>
<gene>
    <name evidence="5" type="ORF">FA869_10765</name>
    <name evidence="4" type="ORF">SAMN04487855_0315</name>
    <name evidence="3" type="ORF">SAMN05216589_1312</name>
</gene>
<feature type="chain" id="PRO_5010401350" evidence="1">
    <location>
        <begin position="23"/>
        <end position="94"/>
    </location>
</feature>
<evidence type="ECO:0000313" key="6">
    <source>
        <dbReference type="Proteomes" id="UP000186599"/>
    </source>
</evidence>